<comment type="similarity">
    <text evidence="1">Belongs to the TelA family.</text>
</comment>
<organism evidence="3 4">
    <name type="scientific">Lysinibacillus louembei</name>
    <dbReference type="NCBI Taxonomy" id="1470088"/>
    <lineage>
        <taxon>Bacteria</taxon>
        <taxon>Bacillati</taxon>
        <taxon>Bacillota</taxon>
        <taxon>Bacilli</taxon>
        <taxon>Bacillales</taxon>
        <taxon>Bacillaceae</taxon>
        <taxon>Lysinibacillus</taxon>
    </lineage>
</organism>
<evidence type="ECO:0000256" key="1">
    <source>
        <dbReference type="ARBA" id="ARBA00005541"/>
    </source>
</evidence>
<dbReference type="Pfam" id="PF05816">
    <property type="entry name" value="TelA"/>
    <property type="match status" value="1"/>
</dbReference>
<keyword evidence="4" id="KW-1185">Reference proteome</keyword>
<dbReference type="InterPro" id="IPR008863">
    <property type="entry name" value="Toxic_anion-R_TelA"/>
</dbReference>
<evidence type="ECO:0000313" key="3">
    <source>
        <dbReference type="EMBL" id="WPK11184.1"/>
    </source>
</evidence>
<feature type="coiled-coil region" evidence="2">
    <location>
        <begin position="277"/>
        <end position="304"/>
    </location>
</feature>
<name>A0ABZ0RSI2_9BACI</name>
<evidence type="ECO:0000256" key="2">
    <source>
        <dbReference type="SAM" id="Coils"/>
    </source>
</evidence>
<dbReference type="Proteomes" id="UP001322664">
    <property type="component" value="Chromosome"/>
</dbReference>
<evidence type="ECO:0000313" key="4">
    <source>
        <dbReference type="Proteomes" id="UP001322664"/>
    </source>
</evidence>
<dbReference type="RefSeq" id="WP_319836260.1">
    <property type="nucleotide sequence ID" value="NZ_CP137624.1"/>
</dbReference>
<accession>A0ABZ0RSI2</accession>
<proteinExistence type="inferred from homology"/>
<sequence>MQQNPFEAFKNAGSRFAEIAEGEFQLAQESYSVSPLYAALSQHDKGRALTLAGELKIHVYENVLAFGLQAQQALRDFTANMAVHIHRKDHSKVGEVLSQLISYLEQINPDALVQQEKGFLSKLFSKQKQSTQEVMTHYKRLSKQIDRLAIQLEHAQMGLLRDFKLLNDLYSLNEQYFTEINVYIAAAELKLADAKKNLPSVEPTDPMELQQLNDKKMAIEWLDRRLYDMQISREIAIQAAPQIRLMQQTNQLLIDKIQASVMTTIPMWQTQISTLLTMNQQRRVAEAQDKLMRASDELARKNGKMLQMKSKQAGITHADIDQFKQTQLRLVQDIEETLRVHAKTNDVFESI</sequence>
<keyword evidence="2" id="KW-0175">Coiled coil</keyword>
<dbReference type="EMBL" id="CP137624">
    <property type="protein sequence ID" value="WPK11184.1"/>
    <property type="molecule type" value="Genomic_DNA"/>
</dbReference>
<reference evidence="3 4" key="1">
    <citation type="submission" date="2023-09" db="EMBL/GenBank/DDBJ databases">
        <authorList>
            <person name="Page C.A."/>
            <person name="Perez-Diaz I.M."/>
        </authorList>
    </citation>
    <scope>NUCLEOTIDE SEQUENCE [LARGE SCALE GENOMIC DNA]</scope>
    <source>
        <strain evidence="3 4">Ll15</strain>
    </source>
</reference>
<gene>
    <name evidence="3" type="ORF">R6U77_15000</name>
</gene>
<protein>
    <submittedName>
        <fullName evidence="3">Toxic anion resistance protein</fullName>
    </submittedName>
</protein>
<dbReference type="PANTHER" id="PTHR38432">
    <property type="entry name" value="TELA-LIKE PROTEIN SAOUHSC_01408"/>
    <property type="match status" value="1"/>
</dbReference>
<dbReference type="PANTHER" id="PTHR38432:SF1">
    <property type="entry name" value="TELA-LIKE PROTEIN SAOUHSC_01408"/>
    <property type="match status" value="1"/>
</dbReference>